<evidence type="ECO:0000256" key="3">
    <source>
        <dbReference type="PROSITE-ProRule" id="PRU00221"/>
    </source>
</evidence>
<dbReference type="InterPro" id="IPR036322">
    <property type="entry name" value="WD40_repeat_dom_sf"/>
</dbReference>
<dbReference type="Proteomes" id="UP000645828">
    <property type="component" value="Unassembled WGS sequence"/>
</dbReference>
<dbReference type="SUPFAM" id="SSF50978">
    <property type="entry name" value="WD40 repeat-like"/>
    <property type="match status" value="1"/>
</dbReference>
<comment type="caution">
    <text evidence="5">The sequence shown here is derived from an EMBL/GenBank/DDBJ whole genome shotgun (WGS) entry which is preliminary data.</text>
</comment>
<sequence length="332" mass="38491">MSARREARRWQRQRQRAAAARLLLRGGQDDGLERVQPEPAPEDSISSVKFSPNTSQFLLVSSWDISVCLYDVPANSMRLKKSCWNPRDAPIRCVEYCPEVNVMVTGSWDQKDKLWDPRTPCNAGTFSQPENAAVLVWDLRNMGNVQQRRESRLKYQTRCIRAFPNKQVAFEYLDPSPEVQKKHAFKCHRLKENSIEQIYPVNAISFHNIHDMFATGGSDGSVNIWDPFNKKRLCQFYQYPTSIASLAFSNDGTTLAIASSYMYEMDDMEHPEDGIFICQVTDAETKPKSPCTWQDFIYLRAMLMMIKQFVFPAPPKKESLIYFLWFYNFDNQ</sequence>
<keyword evidence="6" id="KW-1185">Reference proteome</keyword>
<feature type="compositionally biased region" description="Basic and acidic residues" evidence="4">
    <location>
        <begin position="27"/>
        <end position="36"/>
    </location>
</feature>
<evidence type="ECO:0000313" key="6">
    <source>
        <dbReference type="Proteomes" id="UP000645828"/>
    </source>
</evidence>
<dbReference type="EMBL" id="CAJHUB010000678">
    <property type="protein sequence ID" value="CAD7677464.1"/>
    <property type="molecule type" value="Genomic_DNA"/>
</dbReference>
<evidence type="ECO:0000256" key="1">
    <source>
        <dbReference type="ARBA" id="ARBA00022574"/>
    </source>
</evidence>
<evidence type="ECO:0000256" key="4">
    <source>
        <dbReference type="SAM" id="MobiDB-lite"/>
    </source>
</evidence>
<dbReference type="PROSITE" id="PS50082">
    <property type="entry name" value="WD_REPEATS_2"/>
    <property type="match status" value="1"/>
</dbReference>
<keyword evidence="2" id="KW-0677">Repeat</keyword>
<accession>A0A811YKT8</accession>
<dbReference type="SMART" id="SM00320">
    <property type="entry name" value="WD40"/>
    <property type="match status" value="3"/>
</dbReference>
<protein>
    <submittedName>
        <fullName evidence="5">(raccoon dog) hypothetical protein</fullName>
    </submittedName>
</protein>
<dbReference type="Gene3D" id="2.130.10.10">
    <property type="entry name" value="YVTN repeat-like/Quinoprotein amine dehydrogenase"/>
    <property type="match status" value="1"/>
</dbReference>
<dbReference type="AlphaFoldDB" id="A0A811YKT8"/>
<evidence type="ECO:0000313" key="5">
    <source>
        <dbReference type="EMBL" id="CAD7677464.1"/>
    </source>
</evidence>
<feature type="repeat" description="WD" evidence="3">
    <location>
        <begin position="201"/>
        <end position="226"/>
    </location>
</feature>
<evidence type="ECO:0000256" key="2">
    <source>
        <dbReference type="ARBA" id="ARBA00022737"/>
    </source>
</evidence>
<reference evidence="5" key="1">
    <citation type="submission" date="2020-12" db="EMBL/GenBank/DDBJ databases">
        <authorList>
            <consortium name="Molecular Ecology Group"/>
        </authorList>
    </citation>
    <scope>NUCLEOTIDE SEQUENCE</scope>
    <source>
        <strain evidence="5">TBG_1078</strain>
    </source>
</reference>
<organism evidence="5 6">
    <name type="scientific">Nyctereutes procyonoides</name>
    <name type="common">Raccoon dog</name>
    <name type="synonym">Canis procyonoides</name>
    <dbReference type="NCBI Taxonomy" id="34880"/>
    <lineage>
        <taxon>Eukaryota</taxon>
        <taxon>Metazoa</taxon>
        <taxon>Chordata</taxon>
        <taxon>Craniata</taxon>
        <taxon>Vertebrata</taxon>
        <taxon>Euteleostomi</taxon>
        <taxon>Mammalia</taxon>
        <taxon>Eutheria</taxon>
        <taxon>Laurasiatheria</taxon>
        <taxon>Carnivora</taxon>
        <taxon>Caniformia</taxon>
        <taxon>Canidae</taxon>
        <taxon>Nyctereutes</taxon>
    </lineage>
</organism>
<proteinExistence type="predicted"/>
<dbReference type="PANTHER" id="PTHR10971">
    <property type="entry name" value="MRNA EXPORT FACTOR AND BUB3"/>
    <property type="match status" value="1"/>
</dbReference>
<name>A0A811YKT8_NYCPR</name>
<keyword evidence="1 3" id="KW-0853">WD repeat</keyword>
<dbReference type="Pfam" id="PF00400">
    <property type="entry name" value="WD40"/>
    <property type="match status" value="3"/>
</dbReference>
<dbReference type="InterPro" id="IPR001680">
    <property type="entry name" value="WD40_rpt"/>
</dbReference>
<dbReference type="InterPro" id="IPR015943">
    <property type="entry name" value="WD40/YVTN_repeat-like_dom_sf"/>
</dbReference>
<feature type="region of interest" description="Disordered" evidence="4">
    <location>
        <begin position="25"/>
        <end position="48"/>
    </location>
</feature>
<gene>
    <name evidence="5" type="ORF">NYPRO_LOCUS10262</name>
</gene>